<proteinExistence type="predicted"/>
<keyword evidence="3" id="KW-1185">Reference proteome</keyword>
<dbReference type="EMBL" id="PVNG01000029">
    <property type="protein sequence ID" value="PRX52913.1"/>
    <property type="molecule type" value="Genomic_DNA"/>
</dbReference>
<dbReference type="OrthoDB" id="3538714at2"/>
<evidence type="ECO:0000313" key="2">
    <source>
        <dbReference type="EMBL" id="PRX52913.1"/>
    </source>
</evidence>
<gene>
    <name evidence="2" type="ORF">B0I32_12931</name>
</gene>
<reference evidence="2 3" key="1">
    <citation type="submission" date="2018-03" db="EMBL/GenBank/DDBJ databases">
        <title>Genomic Encyclopedia of Type Strains, Phase III (KMG-III): the genomes of soil and plant-associated and newly described type strains.</title>
        <authorList>
            <person name="Whitman W."/>
        </authorList>
    </citation>
    <scope>NUCLEOTIDE SEQUENCE [LARGE SCALE GENOMIC DNA]</scope>
    <source>
        <strain evidence="2 3">CGMCC 4.7104</strain>
    </source>
</reference>
<evidence type="ECO:0000313" key="3">
    <source>
        <dbReference type="Proteomes" id="UP000238312"/>
    </source>
</evidence>
<protein>
    <recommendedName>
        <fullName evidence="4">Peptidase inhibitor family I36</fullName>
    </recommendedName>
</protein>
<evidence type="ECO:0000256" key="1">
    <source>
        <dbReference type="SAM" id="SignalP"/>
    </source>
</evidence>
<feature type="signal peptide" evidence="1">
    <location>
        <begin position="1"/>
        <end position="27"/>
    </location>
</feature>
<organism evidence="2 3">
    <name type="scientific">Nonomuraea fuscirosea</name>
    <dbReference type="NCBI Taxonomy" id="1291556"/>
    <lineage>
        <taxon>Bacteria</taxon>
        <taxon>Bacillati</taxon>
        <taxon>Actinomycetota</taxon>
        <taxon>Actinomycetes</taxon>
        <taxon>Streptosporangiales</taxon>
        <taxon>Streptosporangiaceae</taxon>
        <taxon>Nonomuraea</taxon>
    </lineage>
</organism>
<dbReference type="RefSeq" id="WP_146178570.1">
    <property type="nucleotide sequence ID" value="NZ_PVNG01000029.1"/>
</dbReference>
<feature type="chain" id="PRO_5015480989" description="Peptidase inhibitor family I36" evidence="1">
    <location>
        <begin position="28"/>
        <end position="135"/>
    </location>
</feature>
<keyword evidence="1" id="KW-0732">Signal</keyword>
<comment type="caution">
    <text evidence="2">The sequence shown here is derived from an EMBL/GenBank/DDBJ whole genome shotgun (WGS) entry which is preliminary data.</text>
</comment>
<accession>A0A2T0M631</accession>
<dbReference type="Proteomes" id="UP000238312">
    <property type="component" value="Unassembled WGS sequence"/>
</dbReference>
<evidence type="ECO:0008006" key="4">
    <source>
        <dbReference type="Google" id="ProtNLM"/>
    </source>
</evidence>
<name>A0A2T0M631_9ACTN</name>
<sequence>MLRRTVSGAFALTVASLIAAAVSPAHAEQSGAHQRPATFYDSAAAIVNADGSLNKGTNVVRSWLAATGRYCVQLAHSVEAPDALIQLTPRDPRRLPHIAYRNPSATCDHHNTITVNVYDTNTGRLADGGFDLLAL</sequence>
<dbReference type="AlphaFoldDB" id="A0A2T0M631"/>